<sequence>MPRQRITEQQRRDAGTLWRYHQLDHPIRACDAAIGLGSHDLGVATCAADLYLRGLFPVVVFTGSTSATTRARFPRGEAVHYREHALALGVPGSAVLVEPTATNTGANITRSRAVLEAAGHHPASVLLICKPYAQRRSHATIRKLWPEVDVVCASAPTGYQDYVAAIGDEHLVISMMVGDLQRILEYPERGFTVPQEVPRAVEDAYRRLRDAGFDARRVHAGAAATGPASRRPR</sequence>
<dbReference type="Pfam" id="PF02698">
    <property type="entry name" value="DUF218"/>
    <property type="match status" value="1"/>
</dbReference>
<feature type="domain" description="DUF218" evidence="1">
    <location>
        <begin position="32"/>
        <end position="157"/>
    </location>
</feature>
<dbReference type="RefSeq" id="WP_147257956.1">
    <property type="nucleotide sequence ID" value="NZ_VIWU01000001.1"/>
</dbReference>
<dbReference type="Proteomes" id="UP000321261">
    <property type="component" value="Unassembled WGS sequence"/>
</dbReference>
<proteinExistence type="predicted"/>
<reference evidence="2 3" key="1">
    <citation type="submission" date="2019-06" db="EMBL/GenBank/DDBJ databases">
        <title>Sequencing the genomes of 1000 actinobacteria strains.</title>
        <authorList>
            <person name="Klenk H.-P."/>
        </authorList>
    </citation>
    <scope>NUCLEOTIDE SEQUENCE [LARGE SCALE GENOMIC DNA]</scope>
    <source>
        <strain evidence="2 3">DSM 45671</strain>
    </source>
</reference>
<dbReference type="InterPro" id="IPR051599">
    <property type="entry name" value="Cell_Envelope_Assoc"/>
</dbReference>
<dbReference type="AlphaFoldDB" id="A0A561SW12"/>
<accession>A0A561SW12</accession>
<protein>
    <submittedName>
        <fullName evidence="2">Uncharacterized SAM-binding protein YcdF (DUF218 family)</fullName>
    </submittedName>
</protein>
<dbReference type="InterPro" id="IPR014729">
    <property type="entry name" value="Rossmann-like_a/b/a_fold"/>
</dbReference>
<gene>
    <name evidence="2" type="ORF">FHX44_114978</name>
</gene>
<evidence type="ECO:0000313" key="3">
    <source>
        <dbReference type="Proteomes" id="UP000321261"/>
    </source>
</evidence>
<keyword evidence="3" id="KW-1185">Reference proteome</keyword>
<dbReference type="InterPro" id="IPR003848">
    <property type="entry name" value="DUF218"/>
</dbReference>
<dbReference type="Gene3D" id="3.40.50.620">
    <property type="entry name" value="HUPs"/>
    <property type="match status" value="1"/>
</dbReference>
<comment type="caution">
    <text evidence="2">The sequence shown here is derived from an EMBL/GenBank/DDBJ whole genome shotgun (WGS) entry which is preliminary data.</text>
</comment>
<evidence type="ECO:0000313" key="2">
    <source>
        <dbReference type="EMBL" id="TWF79052.1"/>
    </source>
</evidence>
<dbReference type="GO" id="GO:0005886">
    <property type="term" value="C:plasma membrane"/>
    <property type="evidence" value="ECO:0007669"/>
    <property type="project" value="TreeGrafter"/>
</dbReference>
<organism evidence="2 3">
    <name type="scientific">Pseudonocardia hierapolitana</name>
    <dbReference type="NCBI Taxonomy" id="1128676"/>
    <lineage>
        <taxon>Bacteria</taxon>
        <taxon>Bacillati</taxon>
        <taxon>Actinomycetota</taxon>
        <taxon>Actinomycetes</taxon>
        <taxon>Pseudonocardiales</taxon>
        <taxon>Pseudonocardiaceae</taxon>
        <taxon>Pseudonocardia</taxon>
    </lineage>
</organism>
<dbReference type="OrthoDB" id="2216870at2"/>
<name>A0A561SW12_9PSEU</name>
<dbReference type="PANTHER" id="PTHR30336:SF20">
    <property type="entry name" value="DUF218 DOMAIN-CONTAINING PROTEIN"/>
    <property type="match status" value="1"/>
</dbReference>
<evidence type="ECO:0000259" key="1">
    <source>
        <dbReference type="Pfam" id="PF02698"/>
    </source>
</evidence>
<dbReference type="EMBL" id="VIWU01000001">
    <property type="protein sequence ID" value="TWF79052.1"/>
    <property type="molecule type" value="Genomic_DNA"/>
</dbReference>
<dbReference type="CDD" id="cd06259">
    <property type="entry name" value="YdcF-like"/>
    <property type="match status" value="1"/>
</dbReference>
<dbReference type="PANTHER" id="PTHR30336">
    <property type="entry name" value="INNER MEMBRANE PROTEIN, PROBABLE PERMEASE"/>
    <property type="match status" value="1"/>
</dbReference>